<dbReference type="GeneID" id="68117289"/>
<proteinExistence type="predicted"/>
<accession>A0A6A5BAA6</accession>
<sequence>MDQQVTLNPQNLMTDKKGEPETAPKITACQNLKPVKLVAGKDFLQPQPLTYFDPPRVKQIRGTNIECIYYQIMHNGPIPRYQYPIDITRAIQNRSVIDCDVTDVYETDEVSDPKVLPDQSNPQNTLLWFTMSDGSNRKGGACIILFVI</sequence>
<evidence type="ECO:0000313" key="3">
    <source>
        <dbReference type="Proteomes" id="UP000444721"/>
    </source>
</evidence>
<feature type="compositionally biased region" description="Polar residues" evidence="1">
    <location>
        <begin position="1"/>
        <end position="13"/>
    </location>
</feature>
<protein>
    <submittedName>
        <fullName evidence="2">Uncharacterized protein</fullName>
    </submittedName>
</protein>
<reference evidence="2 3" key="1">
    <citation type="journal article" date="2019" name="Sci. Rep.">
        <title>Nanopore sequencing improves the draft genome of the human pathogenic amoeba Naegleria fowleri.</title>
        <authorList>
            <person name="Liechti N."/>
            <person name="Schurch N."/>
            <person name="Bruggmann R."/>
            <person name="Wittwer M."/>
        </authorList>
    </citation>
    <scope>NUCLEOTIDE SEQUENCE [LARGE SCALE GENOMIC DNA]</scope>
    <source>
        <strain evidence="2 3">ATCC 30894</strain>
    </source>
</reference>
<evidence type="ECO:0000256" key="1">
    <source>
        <dbReference type="SAM" id="MobiDB-lite"/>
    </source>
</evidence>
<dbReference type="RefSeq" id="XP_044556567.1">
    <property type="nucleotide sequence ID" value="XM_044700333.1"/>
</dbReference>
<dbReference type="EMBL" id="VFQX01000074">
    <property type="protein sequence ID" value="KAF0971851.1"/>
    <property type="molecule type" value="Genomic_DNA"/>
</dbReference>
<dbReference type="Proteomes" id="UP000444721">
    <property type="component" value="Unassembled WGS sequence"/>
</dbReference>
<comment type="caution">
    <text evidence="2">The sequence shown here is derived from an EMBL/GenBank/DDBJ whole genome shotgun (WGS) entry which is preliminary data.</text>
</comment>
<gene>
    <name evidence="2" type="ORF">FDP41_010074</name>
</gene>
<dbReference type="VEuPathDB" id="AmoebaDB:FDP41_010074"/>
<dbReference type="AlphaFoldDB" id="A0A6A5BAA6"/>
<keyword evidence="3" id="KW-1185">Reference proteome</keyword>
<name>A0A6A5BAA6_NAEFO</name>
<evidence type="ECO:0000313" key="2">
    <source>
        <dbReference type="EMBL" id="KAF0971851.1"/>
    </source>
</evidence>
<feature type="region of interest" description="Disordered" evidence="1">
    <location>
        <begin position="1"/>
        <end position="23"/>
    </location>
</feature>
<organism evidence="2 3">
    <name type="scientific">Naegleria fowleri</name>
    <name type="common">Brain eating amoeba</name>
    <dbReference type="NCBI Taxonomy" id="5763"/>
    <lineage>
        <taxon>Eukaryota</taxon>
        <taxon>Discoba</taxon>
        <taxon>Heterolobosea</taxon>
        <taxon>Tetramitia</taxon>
        <taxon>Eutetramitia</taxon>
        <taxon>Vahlkampfiidae</taxon>
        <taxon>Naegleria</taxon>
    </lineage>
</organism>